<proteinExistence type="predicted"/>
<evidence type="ECO:0000256" key="1">
    <source>
        <dbReference type="SAM" id="MobiDB-lite"/>
    </source>
</evidence>
<evidence type="ECO:0000313" key="3">
    <source>
        <dbReference type="Proteomes" id="UP000266723"/>
    </source>
</evidence>
<evidence type="ECO:0000313" key="2">
    <source>
        <dbReference type="EMBL" id="KAF3592818.1"/>
    </source>
</evidence>
<comment type="caution">
    <text evidence="2">The sequence shown here is derived from an EMBL/GenBank/DDBJ whole genome shotgun (WGS) entry which is preliminary data.</text>
</comment>
<sequence>MCSLSANMLLPTKLKPAYSDKRSNSLNSLLVSKTRSKRKNQSIAPVRLLLIILLTQELRRHGTYNNNTTRRNQSLDHHKAVQDSPVLS</sequence>
<gene>
    <name evidence="2" type="ORF">DY000_02027103</name>
</gene>
<keyword evidence="3" id="KW-1185">Reference proteome</keyword>
<feature type="region of interest" description="Disordered" evidence="1">
    <location>
        <begin position="61"/>
        <end position="88"/>
    </location>
</feature>
<feature type="compositionally biased region" description="Polar residues" evidence="1">
    <location>
        <begin position="63"/>
        <end position="72"/>
    </location>
</feature>
<name>A0ABQ7E6I0_BRACR</name>
<dbReference type="EMBL" id="QGKV02000299">
    <property type="protein sequence ID" value="KAF3592818.1"/>
    <property type="molecule type" value="Genomic_DNA"/>
</dbReference>
<organism evidence="2 3">
    <name type="scientific">Brassica cretica</name>
    <name type="common">Mustard</name>
    <dbReference type="NCBI Taxonomy" id="69181"/>
    <lineage>
        <taxon>Eukaryota</taxon>
        <taxon>Viridiplantae</taxon>
        <taxon>Streptophyta</taxon>
        <taxon>Embryophyta</taxon>
        <taxon>Tracheophyta</taxon>
        <taxon>Spermatophyta</taxon>
        <taxon>Magnoliopsida</taxon>
        <taxon>eudicotyledons</taxon>
        <taxon>Gunneridae</taxon>
        <taxon>Pentapetalae</taxon>
        <taxon>rosids</taxon>
        <taxon>malvids</taxon>
        <taxon>Brassicales</taxon>
        <taxon>Brassicaceae</taxon>
        <taxon>Brassiceae</taxon>
        <taxon>Brassica</taxon>
    </lineage>
</organism>
<reference evidence="2 3" key="1">
    <citation type="journal article" date="2020" name="BMC Genomics">
        <title>Intraspecific diversification of the crop wild relative Brassica cretica Lam. using demographic model selection.</title>
        <authorList>
            <person name="Kioukis A."/>
            <person name="Michalopoulou V.A."/>
            <person name="Briers L."/>
            <person name="Pirintsos S."/>
            <person name="Studholme D.J."/>
            <person name="Pavlidis P."/>
            <person name="Sarris P.F."/>
        </authorList>
    </citation>
    <scope>NUCLEOTIDE SEQUENCE [LARGE SCALE GENOMIC DNA]</scope>
    <source>
        <strain evidence="3">cv. PFS-1207/04</strain>
    </source>
</reference>
<accession>A0ABQ7E6I0</accession>
<protein>
    <submittedName>
        <fullName evidence="2">Uncharacterized protein</fullName>
    </submittedName>
</protein>
<dbReference type="Proteomes" id="UP000266723">
    <property type="component" value="Unassembled WGS sequence"/>
</dbReference>